<accession>A0ABY7U969</accession>
<evidence type="ECO:0000313" key="1">
    <source>
        <dbReference type="EMBL" id="WCZ33246.1"/>
    </source>
</evidence>
<reference evidence="1 2" key="1">
    <citation type="submission" date="2020-10" db="EMBL/GenBank/DDBJ databases">
        <title>Complete genome sequence of Corynebacterium massiliense DSM 45435, type strain of Corynebacterium massiliense.</title>
        <authorList>
            <person name="Busche T."/>
            <person name="Kalinowski J."/>
            <person name="Ruckert C."/>
        </authorList>
    </citation>
    <scope>NUCLEOTIDE SEQUENCE [LARGE SCALE GENOMIC DNA]</scope>
    <source>
        <strain evidence="1 2">DSM 45435</strain>
    </source>
</reference>
<sequence length="69" mass="7782">MQATTLPDNAKDCGQFVRFEDSAGKFIFVSHEDLTEENLELYSNPTALGVFNASRQEFLDGQAVDIEYF</sequence>
<name>A0ABY7U969_9CORY</name>
<organism evidence="1 2">
    <name type="scientific">Corynebacterium massiliense DSM 45435</name>
    <dbReference type="NCBI Taxonomy" id="1121364"/>
    <lineage>
        <taxon>Bacteria</taxon>
        <taxon>Bacillati</taxon>
        <taxon>Actinomycetota</taxon>
        <taxon>Actinomycetes</taxon>
        <taxon>Mycobacteriales</taxon>
        <taxon>Corynebacteriaceae</taxon>
        <taxon>Corynebacterium</taxon>
    </lineage>
</organism>
<gene>
    <name evidence="1" type="ORF">CMASS_09170</name>
</gene>
<protein>
    <recommendedName>
        <fullName evidence="3">Transcriptional regulator</fullName>
    </recommendedName>
</protein>
<dbReference type="Proteomes" id="UP001220064">
    <property type="component" value="Chromosome"/>
</dbReference>
<keyword evidence="2" id="KW-1185">Reference proteome</keyword>
<evidence type="ECO:0000313" key="2">
    <source>
        <dbReference type="Proteomes" id="UP001220064"/>
    </source>
</evidence>
<proteinExistence type="predicted"/>
<evidence type="ECO:0008006" key="3">
    <source>
        <dbReference type="Google" id="ProtNLM"/>
    </source>
</evidence>
<dbReference type="EMBL" id="CP063189">
    <property type="protein sequence ID" value="WCZ33246.1"/>
    <property type="molecule type" value="Genomic_DNA"/>
</dbReference>